<evidence type="ECO:0000256" key="1">
    <source>
        <dbReference type="SAM" id="MobiDB-lite"/>
    </source>
</evidence>
<gene>
    <name evidence="3" type="primary">LOC104597777</name>
</gene>
<dbReference type="InParanoid" id="A0A1U8A8F7"/>
<evidence type="ECO:0000313" key="3">
    <source>
        <dbReference type="RefSeq" id="XP_010257802.1"/>
    </source>
</evidence>
<dbReference type="InterPro" id="IPR050390">
    <property type="entry name" value="C5-Methyltransferase"/>
</dbReference>
<dbReference type="STRING" id="4432.A0A1U8A8F7"/>
<sequence length="154" mass="17829">MGKRVLQNPLLQKRGRKLRKKVLVSRLYGKPVPLEEARERWPERYDNKKTEKKNGRSGSSKKDDSDEEVLLARCHYTQAEVDGCIFNLNDYACVKVRFCFLYLFVCEDIDNAEAYLICEGFKTQANLMNTTEKIPVFGPEIHGIICLARKNDTH</sequence>
<dbReference type="Proteomes" id="UP000189703">
    <property type="component" value="Unplaced"/>
</dbReference>
<protein>
    <submittedName>
        <fullName evidence="3">DNA (Cytosine-5)-methyltransferase CMT2-like</fullName>
    </submittedName>
</protein>
<dbReference type="OrthoDB" id="1737880at2759"/>
<dbReference type="RefSeq" id="XP_010257802.1">
    <property type="nucleotide sequence ID" value="XM_010259500.2"/>
</dbReference>
<accession>A0A1U8A8F7</accession>
<keyword evidence="2" id="KW-1185">Reference proteome</keyword>
<evidence type="ECO:0000313" key="2">
    <source>
        <dbReference type="Proteomes" id="UP000189703"/>
    </source>
</evidence>
<dbReference type="Gene3D" id="2.30.30.490">
    <property type="match status" value="1"/>
</dbReference>
<proteinExistence type="predicted"/>
<feature type="compositionally biased region" description="Basic and acidic residues" evidence="1">
    <location>
        <begin position="39"/>
        <end position="64"/>
    </location>
</feature>
<dbReference type="PANTHER" id="PTHR10629">
    <property type="entry name" value="CYTOSINE-SPECIFIC METHYLTRANSFERASE"/>
    <property type="match status" value="1"/>
</dbReference>
<dbReference type="AlphaFoldDB" id="A0A1U8A8F7"/>
<dbReference type="GeneID" id="104597777"/>
<dbReference type="InterPro" id="IPR043151">
    <property type="entry name" value="BAH_sf"/>
</dbReference>
<feature type="region of interest" description="Disordered" evidence="1">
    <location>
        <begin position="39"/>
        <end position="67"/>
    </location>
</feature>
<dbReference type="PANTHER" id="PTHR10629:SF50">
    <property type="entry name" value="DNA (CYTOSINE-5)-METHYLTRANSFERASE CMT3"/>
    <property type="match status" value="1"/>
</dbReference>
<reference evidence="3" key="1">
    <citation type="submission" date="2025-08" db="UniProtKB">
        <authorList>
            <consortium name="RefSeq"/>
        </authorList>
    </citation>
    <scope>IDENTIFICATION</scope>
</reference>
<dbReference type="KEGG" id="nnu:104597777"/>
<name>A0A1U8A8F7_NELNU</name>
<organism evidence="2 3">
    <name type="scientific">Nelumbo nucifera</name>
    <name type="common">Sacred lotus</name>
    <dbReference type="NCBI Taxonomy" id="4432"/>
    <lineage>
        <taxon>Eukaryota</taxon>
        <taxon>Viridiplantae</taxon>
        <taxon>Streptophyta</taxon>
        <taxon>Embryophyta</taxon>
        <taxon>Tracheophyta</taxon>
        <taxon>Spermatophyta</taxon>
        <taxon>Magnoliopsida</taxon>
        <taxon>Proteales</taxon>
        <taxon>Nelumbonaceae</taxon>
        <taxon>Nelumbo</taxon>
    </lineage>
</organism>